<sequence length="225" mass="23969">MENGSRLAVNSSQSSQPWDGNDVDTYVDDLAELMDTLDLTNAILVGHSTGGGVVARYIGRYGTARIAKTAFIGATVPVVMQTPGHPDGVPTAFFDDMRAAVLADRTEYFRGMVTTHFGTNRPDANVPQAQLDACWLQTMLTGFPASYLGIAAFAETDVTEDMKTITVPTLILHGDDDQIAPVGNAALAAGLVPDSILKIYPGAPHAMTTTHKDQVNQDLLAFITT</sequence>
<dbReference type="EMBL" id="FLQS01000038">
    <property type="protein sequence ID" value="SBS77445.1"/>
    <property type="molecule type" value="Genomic_DNA"/>
</dbReference>
<evidence type="ECO:0000313" key="3">
    <source>
        <dbReference type="EMBL" id="SBS77445.1"/>
    </source>
</evidence>
<dbReference type="InterPro" id="IPR029058">
    <property type="entry name" value="AB_hydrolase_fold"/>
</dbReference>
<organism evidence="3">
    <name type="scientific">uncultured Mycobacterium sp</name>
    <dbReference type="NCBI Taxonomy" id="171292"/>
    <lineage>
        <taxon>Bacteria</taxon>
        <taxon>Bacillati</taxon>
        <taxon>Actinomycetota</taxon>
        <taxon>Actinomycetes</taxon>
        <taxon>Mycobacteriales</taxon>
        <taxon>Mycobacteriaceae</taxon>
        <taxon>Mycobacterium</taxon>
        <taxon>environmental samples</taxon>
    </lineage>
</organism>
<evidence type="ECO:0000256" key="1">
    <source>
        <dbReference type="SAM" id="MobiDB-lite"/>
    </source>
</evidence>
<dbReference type="InterPro" id="IPR050471">
    <property type="entry name" value="AB_hydrolase"/>
</dbReference>
<name>A0A1Y5PFE9_9MYCO</name>
<feature type="compositionally biased region" description="Polar residues" evidence="1">
    <location>
        <begin position="8"/>
        <end position="18"/>
    </location>
</feature>
<accession>A0A1Y5PFE9</accession>
<protein>
    <submittedName>
        <fullName evidence="3">Non-heme chloroperoxidase</fullName>
        <ecNumber evidence="3">1.11.1.10</ecNumber>
    </submittedName>
</protein>
<dbReference type="GO" id="GO:0016691">
    <property type="term" value="F:chloride peroxidase activity"/>
    <property type="evidence" value="ECO:0007669"/>
    <property type="project" value="UniProtKB-EC"/>
</dbReference>
<keyword evidence="3" id="KW-0575">Peroxidase</keyword>
<dbReference type="PRINTS" id="PR00111">
    <property type="entry name" value="ABHYDROLASE"/>
</dbReference>
<feature type="domain" description="AB hydrolase-1" evidence="2">
    <location>
        <begin position="12"/>
        <end position="206"/>
    </location>
</feature>
<gene>
    <name evidence="3" type="ORF">MHPYR_430034</name>
</gene>
<dbReference type="PANTHER" id="PTHR43433:SF3">
    <property type="entry name" value="NON-HEME CHLOROPEROXIDASE"/>
    <property type="match status" value="1"/>
</dbReference>
<dbReference type="PANTHER" id="PTHR43433">
    <property type="entry name" value="HYDROLASE, ALPHA/BETA FOLD FAMILY PROTEIN"/>
    <property type="match status" value="1"/>
</dbReference>
<dbReference type="Pfam" id="PF00561">
    <property type="entry name" value="Abhydrolase_1"/>
    <property type="match status" value="1"/>
</dbReference>
<reference evidence="3" key="1">
    <citation type="submission" date="2016-03" db="EMBL/GenBank/DDBJ databases">
        <authorList>
            <person name="Ploux O."/>
        </authorList>
    </citation>
    <scope>NUCLEOTIDE SEQUENCE</scope>
    <source>
        <strain evidence="3">UC10</strain>
    </source>
</reference>
<proteinExistence type="predicted"/>
<evidence type="ECO:0000259" key="2">
    <source>
        <dbReference type="Pfam" id="PF00561"/>
    </source>
</evidence>
<dbReference type="AlphaFoldDB" id="A0A1Y5PFE9"/>
<dbReference type="EC" id="1.11.1.10" evidence="3"/>
<keyword evidence="3" id="KW-0560">Oxidoreductase</keyword>
<feature type="region of interest" description="Disordered" evidence="1">
    <location>
        <begin position="1"/>
        <end position="21"/>
    </location>
</feature>
<dbReference type="SUPFAM" id="SSF53474">
    <property type="entry name" value="alpha/beta-Hydrolases"/>
    <property type="match status" value="1"/>
</dbReference>
<dbReference type="InterPro" id="IPR000073">
    <property type="entry name" value="AB_hydrolase_1"/>
</dbReference>
<dbReference type="Gene3D" id="3.40.50.1820">
    <property type="entry name" value="alpha/beta hydrolase"/>
    <property type="match status" value="1"/>
</dbReference>